<reference evidence="1 2" key="1">
    <citation type="submission" date="2020-05" db="EMBL/GenBank/DDBJ databases">
        <title>MicrobeNet Type strains.</title>
        <authorList>
            <person name="Nicholson A.C."/>
        </authorList>
    </citation>
    <scope>NUCLEOTIDE SEQUENCE [LARGE SCALE GENOMIC DNA]</scope>
    <source>
        <strain evidence="1 2">JCM 3224</strain>
    </source>
</reference>
<evidence type="ECO:0000313" key="2">
    <source>
        <dbReference type="Proteomes" id="UP000586827"/>
    </source>
</evidence>
<proteinExistence type="predicted"/>
<organism evidence="1 2">
    <name type="scientific">Nocardia uniformis</name>
    <dbReference type="NCBI Taxonomy" id="53432"/>
    <lineage>
        <taxon>Bacteria</taxon>
        <taxon>Bacillati</taxon>
        <taxon>Actinomycetota</taxon>
        <taxon>Actinomycetes</taxon>
        <taxon>Mycobacteriales</taxon>
        <taxon>Nocardiaceae</taxon>
        <taxon>Nocardia</taxon>
    </lineage>
</organism>
<accession>A0A849C5N2</accession>
<dbReference type="RefSeq" id="WP_157552252.1">
    <property type="nucleotide sequence ID" value="NZ_JABELX010000005.1"/>
</dbReference>
<gene>
    <name evidence="1" type="ORF">HLB23_17535</name>
</gene>
<name>A0A849C5N2_9NOCA</name>
<evidence type="ECO:0000313" key="1">
    <source>
        <dbReference type="EMBL" id="NNH71645.1"/>
    </source>
</evidence>
<dbReference type="AlphaFoldDB" id="A0A849C5N2"/>
<sequence>MSYSSHDVPGYPVENIEQARRGRYLHDECSDDCDAKRYYTALVPQLEHRSGLRGRNIWTGQR</sequence>
<dbReference type="EMBL" id="JABELX010000005">
    <property type="protein sequence ID" value="NNH71645.1"/>
    <property type="molecule type" value="Genomic_DNA"/>
</dbReference>
<comment type="caution">
    <text evidence="1">The sequence shown here is derived from an EMBL/GenBank/DDBJ whole genome shotgun (WGS) entry which is preliminary data.</text>
</comment>
<keyword evidence="2" id="KW-1185">Reference proteome</keyword>
<protein>
    <submittedName>
        <fullName evidence="1">Uncharacterized protein</fullName>
    </submittedName>
</protein>
<dbReference type="Proteomes" id="UP000586827">
    <property type="component" value="Unassembled WGS sequence"/>
</dbReference>